<dbReference type="GO" id="GO:0006402">
    <property type="term" value="P:mRNA catabolic process"/>
    <property type="evidence" value="ECO:0007669"/>
    <property type="project" value="TreeGrafter"/>
</dbReference>
<dbReference type="EMBL" id="MFUX01000036">
    <property type="protein sequence ID" value="OGI93916.1"/>
    <property type="molecule type" value="Genomic_DNA"/>
</dbReference>
<dbReference type="SUPFAM" id="SSF50118">
    <property type="entry name" value="Cell growth inhibitor/plasmid maintenance toxic component"/>
    <property type="match status" value="1"/>
</dbReference>
<dbReference type="GO" id="GO:0016075">
    <property type="term" value="P:rRNA catabolic process"/>
    <property type="evidence" value="ECO:0007669"/>
    <property type="project" value="TreeGrafter"/>
</dbReference>
<comment type="caution">
    <text evidence="1">The sequence shown here is derived from an EMBL/GenBank/DDBJ whole genome shotgun (WGS) entry which is preliminary data.</text>
</comment>
<protein>
    <recommendedName>
        <fullName evidence="3">mRNA-degrading endonuclease</fullName>
    </recommendedName>
</protein>
<accession>A0A1F6XIG8</accession>
<dbReference type="PANTHER" id="PTHR33988">
    <property type="entry name" value="ENDORIBONUCLEASE MAZF-RELATED"/>
    <property type="match status" value="1"/>
</dbReference>
<dbReference type="GO" id="GO:0003677">
    <property type="term" value="F:DNA binding"/>
    <property type="evidence" value="ECO:0007669"/>
    <property type="project" value="InterPro"/>
</dbReference>
<sequence length="112" mass="12722">MVKNMYIPDQGDIIYFNFSPSIGREQKGVRPAIVISRDIFNQSSGLAIVCPITSKQKLYPFEVLVEVDQIYGFALIDQARAIDYNAREFKFVSRAPMILVEEIKAKFISIVS</sequence>
<dbReference type="GO" id="GO:0004521">
    <property type="term" value="F:RNA endonuclease activity"/>
    <property type="evidence" value="ECO:0007669"/>
    <property type="project" value="TreeGrafter"/>
</dbReference>
<dbReference type="AlphaFoldDB" id="A0A1F6XIG8"/>
<evidence type="ECO:0008006" key="3">
    <source>
        <dbReference type="Google" id="ProtNLM"/>
    </source>
</evidence>
<evidence type="ECO:0000313" key="1">
    <source>
        <dbReference type="EMBL" id="OGI93916.1"/>
    </source>
</evidence>
<organism evidence="1 2">
    <name type="scientific">Candidatus Nomurabacteria bacterium RIFCSPLOWO2_01_FULL_40_18</name>
    <dbReference type="NCBI Taxonomy" id="1801773"/>
    <lineage>
        <taxon>Bacteria</taxon>
        <taxon>Candidatus Nomuraibacteriota</taxon>
    </lineage>
</organism>
<gene>
    <name evidence="1" type="ORF">A3A03_01950</name>
</gene>
<name>A0A1F6XIG8_9BACT</name>
<evidence type="ECO:0000313" key="2">
    <source>
        <dbReference type="Proteomes" id="UP000176629"/>
    </source>
</evidence>
<proteinExistence type="predicted"/>
<reference evidence="1 2" key="1">
    <citation type="journal article" date="2016" name="Nat. Commun.">
        <title>Thousands of microbial genomes shed light on interconnected biogeochemical processes in an aquifer system.</title>
        <authorList>
            <person name="Anantharaman K."/>
            <person name="Brown C.T."/>
            <person name="Hug L.A."/>
            <person name="Sharon I."/>
            <person name="Castelle C.J."/>
            <person name="Probst A.J."/>
            <person name="Thomas B.C."/>
            <person name="Singh A."/>
            <person name="Wilkins M.J."/>
            <person name="Karaoz U."/>
            <person name="Brodie E.L."/>
            <person name="Williams K.H."/>
            <person name="Hubbard S.S."/>
            <person name="Banfield J.F."/>
        </authorList>
    </citation>
    <scope>NUCLEOTIDE SEQUENCE [LARGE SCALE GENOMIC DNA]</scope>
</reference>
<dbReference type="PANTHER" id="PTHR33988:SF3">
    <property type="entry name" value="ENDORIBONUCLEASE TOXIN CHPB-RELATED"/>
    <property type="match status" value="1"/>
</dbReference>
<dbReference type="Gene3D" id="2.30.30.110">
    <property type="match status" value="1"/>
</dbReference>
<dbReference type="Proteomes" id="UP000176629">
    <property type="component" value="Unassembled WGS sequence"/>
</dbReference>
<dbReference type="STRING" id="1801773.A3A03_01950"/>
<dbReference type="Pfam" id="PF02452">
    <property type="entry name" value="PemK_toxin"/>
    <property type="match status" value="1"/>
</dbReference>
<dbReference type="InterPro" id="IPR011067">
    <property type="entry name" value="Plasmid_toxin/cell-grow_inhib"/>
</dbReference>
<dbReference type="InterPro" id="IPR003477">
    <property type="entry name" value="PemK-like"/>
</dbReference>